<accession>A0A1M6J4W9</accession>
<evidence type="ECO:0000256" key="2">
    <source>
        <dbReference type="ARBA" id="ARBA00022679"/>
    </source>
</evidence>
<evidence type="ECO:0000256" key="5">
    <source>
        <dbReference type="ARBA" id="ARBA00022840"/>
    </source>
</evidence>
<proteinExistence type="inferred from homology"/>
<dbReference type="GO" id="GO:0016301">
    <property type="term" value="F:kinase activity"/>
    <property type="evidence" value="ECO:0007669"/>
    <property type="project" value="UniProtKB-KW"/>
</dbReference>
<dbReference type="OrthoDB" id="153193at2"/>
<organism evidence="9 10">
    <name type="scientific">Hespellia stercorisuis DSM 15480</name>
    <dbReference type="NCBI Taxonomy" id="1121950"/>
    <lineage>
        <taxon>Bacteria</taxon>
        <taxon>Bacillati</taxon>
        <taxon>Bacillota</taxon>
        <taxon>Clostridia</taxon>
        <taxon>Lachnospirales</taxon>
        <taxon>Lachnospiraceae</taxon>
        <taxon>Hespellia</taxon>
    </lineage>
</organism>
<dbReference type="Pfam" id="PF17042">
    <property type="entry name" value="NBD_C"/>
    <property type="match status" value="1"/>
</dbReference>
<keyword evidence="10" id="KW-1185">Reference proteome</keyword>
<name>A0A1M6J4W9_9FIRM</name>
<dbReference type="SUPFAM" id="SSF142764">
    <property type="entry name" value="YgbK-like"/>
    <property type="match status" value="1"/>
</dbReference>
<gene>
    <name evidence="9" type="ORF">SAMN02745243_00545</name>
</gene>
<dbReference type="GO" id="GO:0005524">
    <property type="term" value="F:ATP binding"/>
    <property type="evidence" value="ECO:0007669"/>
    <property type="project" value="UniProtKB-KW"/>
</dbReference>
<dbReference type="Gene3D" id="3.40.980.20">
    <property type="entry name" value="Four-carbon acid sugar kinase, nucleotide binding domain"/>
    <property type="match status" value="1"/>
</dbReference>
<dbReference type="Proteomes" id="UP000184301">
    <property type="component" value="Unassembled WGS sequence"/>
</dbReference>
<keyword evidence="4" id="KW-0418">Kinase</keyword>
<evidence type="ECO:0000256" key="3">
    <source>
        <dbReference type="ARBA" id="ARBA00022741"/>
    </source>
</evidence>
<feature type="domain" description="Four-carbon acid sugar kinase N-terminal" evidence="7">
    <location>
        <begin position="34"/>
        <end position="274"/>
    </location>
</feature>
<comment type="similarity">
    <text evidence="1">Belongs to the four-carbon acid sugar kinase family.</text>
</comment>
<evidence type="ECO:0000256" key="1">
    <source>
        <dbReference type="ARBA" id="ARBA00005715"/>
    </source>
</evidence>
<dbReference type="Gene3D" id="3.40.50.10840">
    <property type="entry name" value="Putative sugar-binding, N-terminal domain"/>
    <property type="match status" value="1"/>
</dbReference>
<evidence type="ECO:0000259" key="8">
    <source>
        <dbReference type="Pfam" id="PF17042"/>
    </source>
</evidence>
<keyword evidence="6" id="KW-0119">Carbohydrate metabolism</keyword>
<evidence type="ECO:0000313" key="10">
    <source>
        <dbReference type="Proteomes" id="UP000184301"/>
    </source>
</evidence>
<dbReference type="STRING" id="1121950.SAMN02745243_00545"/>
<evidence type="ECO:0000256" key="6">
    <source>
        <dbReference type="ARBA" id="ARBA00023277"/>
    </source>
</evidence>
<keyword evidence="2" id="KW-0808">Transferase</keyword>
<evidence type="ECO:0000256" key="4">
    <source>
        <dbReference type="ARBA" id="ARBA00022777"/>
    </source>
</evidence>
<evidence type="ECO:0000313" key="9">
    <source>
        <dbReference type="EMBL" id="SHJ41707.1"/>
    </source>
</evidence>
<keyword evidence="3" id="KW-0547">Nucleotide-binding</keyword>
<keyword evidence="5" id="KW-0067">ATP-binding</keyword>
<dbReference type="InterPro" id="IPR042213">
    <property type="entry name" value="NBD_C_sf"/>
</dbReference>
<dbReference type="RefSeq" id="WP_073104604.1">
    <property type="nucleotide sequence ID" value="NZ_FQZY01000008.1"/>
</dbReference>
<dbReference type="InterPro" id="IPR037051">
    <property type="entry name" value="4-carb_acid_sugar_kinase_N_sf"/>
</dbReference>
<reference evidence="9 10" key="1">
    <citation type="submission" date="2016-11" db="EMBL/GenBank/DDBJ databases">
        <authorList>
            <person name="Jaros S."/>
            <person name="Januszkiewicz K."/>
            <person name="Wedrychowicz H."/>
        </authorList>
    </citation>
    <scope>NUCLEOTIDE SEQUENCE [LARGE SCALE GENOMIC DNA]</scope>
    <source>
        <strain evidence="9 10">DSM 15480</strain>
    </source>
</reference>
<dbReference type="AlphaFoldDB" id="A0A1M6J4W9"/>
<evidence type="ECO:0000259" key="7">
    <source>
        <dbReference type="Pfam" id="PF07005"/>
    </source>
</evidence>
<dbReference type="InterPro" id="IPR010737">
    <property type="entry name" value="4-carb_acid_sugar_kinase_N"/>
</dbReference>
<dbReference type="InterPro" id="IPR031475">
    <property type="entry name" value="NBD_C"/>
</dbReference>
<sequence>MAVHIDVLEKYEPIEENQVDLMLQKEIDANNKKIIVLDDDPTGVQTVHDITVYTDWSKESIRMGFEEKNKLFYILTNSRGFTVEQTTRAHNEIAQVIDKVARETGKEYIIMSRSDSTLRGHYPLETEILRTVAEKNSGSRIDGEIMCPFFKEGGRYTIDDIHYVKDGALLVPAAETEFAKDRTFGYKSSDLKQYVEEKTGGMFKAENVTSIALTDLRNVDIDKITEQLMVVEDFNKVIVNAIDYADIKVFCIALYRAMAAGKKFMFRTAAALVKVIGGVTDQPLLTREQMIVRETENGGIVVVGSHTQKTTSQLEALRKLPNLEFIEFNSDLVLDDSRFTQEIDRVLEKEEHCIKEGKTAVVYTRRTLLAVENDTKESALVRSVKISDAVQSLVGRLRVVPSFVIAKGGITSSDIGTKALAVRKANVLGQIRPGIPVWQTGAESKYPMTPYVIFPGNVGTASTLKEAVEVLL</sequence>
<dbReference type="Pfam" id="PF07005">
    <property type="entry name" value="SBD_N"/>
    <property type="match status" value="1"/>
</dbReference>
<feature type="domain" description="Four-carbon acid sugar kinase nucleotide binding" evidence="8">
    <location>
        <begin position="300"/>
        <end position="464"/>
    </location>
</feature>
<protein>
    <submittedName>
        <fullName evidence="9">Uncharacterized conserved protein YgbK, DUF1537 family</fullName>
    </submittedName>
</protein>
<dbReference type="EMBL" id="FQZY01000008">
    <property type="protein sequence ID" value="SHJ41707.1"/>
    <property type="molecule type" value="Genomic_DNA"/>
</dbReference>